<keyword evidence="1 4" id="KW-0479">Metal-binding</keyword>
<feature type="compositionally biased region" description="Polar residues" evidence="5">
    <location>
        <begin position="1"/>
        <end position="15"/>
    </location>
</feature>
<dbReference type="InterPro" id="IPR013083">
    <property type="entry name" value="Znf_RING/FYVE/PHD"/>
</dbReference>
<comment type="caution">
    <text evidence="8">The sequence shown here is derived from an EMBL/GenBank/DDBJ whole genome shotgun (WGS) entry which is preliminary data.</text>
</comment>
<dbReference type="AlphaFoldDB" id="A0AB34FJW6"/>
<evidence type="ECO:0000256" key="4">
    <source>
        <dbReference type="PROSITE-ProRule" id="PRU00207"/>
    </source>
</evidence>
<feature type="compositionally biased region" description="Low complexity" evidence="5">
    <location>
        <begin position="45"/>
        <end position="55"/>
    </location>
</feature>
<evidence type="ECO:0000313" key="9">
    <source>
        <dbReference type="Proteomes" id="UP001163105"/>
    </source>
</evidence>
<evidence type="ECO:0000256" key="2">
    <source>
        <dbReference type="ARBA" id="ARBA00022771"/>
    </source>
</evidence>
<keyword evidence="3 4" id="KW-0862">Zinc</keyword>
<protein>
    <submittedName>
        <fullName evidence="8">TRAF-type zinc finger protein</fullName>
    </submittedName>
</protein>
<name>A0AB34FJW6_9HYPO</name>
<dbReference type="PANTHER" id="PTHR10131:SF94">
    <property type="entry name" value="TNF RECEPTOR-ASSOCIATED FACTOR 4"/>
    <property type="match status" value="1"/>
</dbReference>
<feature type="region of interest" description="Disordered" evidence="5">
    <location>
        <begin position="511"/>
        <end position="548"/>
    </location>
</feature>
<sequence>MSTSEHPSGDLSMQSAAPAESLPAVPPPTSVSSPTRTARNRLSLRSVASRESVSDSSDEGVRMNPAAARRFARRNLRHPSATPDLVTSLVRPPSPDAFYITPEVHGRVRQGALARALSGSSQFLVSARAPDGASDRRSGPLLPPHQSSLDIPTKYGGDSVFDMYGLSYVSEPDTNLLCPICHDPLVDPVTTPCDHTFCYRCLRRSISSSPSGSACPIDRDLLCWLDCFSAARLIRTQLNSLVVKCPYQGRGCAKELRREVIERHATTECRYREFSCPDTTCDKKLRHKAKDDECPHRQINCADCDAEIEQEDSDAHLISCPKAKTRCQGCWQLVVRSQMDSHSALECDGVEVGCPYQDLGCPVRAIRGEIGAHKLGCPFHPDTASGVVIRNQRDVIKAYNDLGSQLRDMQTRQDDTTRRIDELTSSMSRRTGNGAESILSDSRTMQDLDAGFEEVHQNLTHLEARQSMWTLNQVMPIREEVTELRNNINMIRMHVNWLLNRSREEGRIRAANNTGASATIRRDSSSEAGPLLPERRRSSGAETDLPRL</sequence>
<reference evidence="8" key="1">
    <citation type="submission" date="2023-01" db="EMBL/GenBank/DDBJ databases">
        <title>The growth and conidiation of Purpureocillium lavendulum are regulated by nitrogen source and histone H3K14 acetylation.</title>
        <authorList>
            <person name="Tang P."/>
            <person name="Han J."/>
            <person name="Zhang C."/>
            <person name="Tang P."/>
            <person name="Qi F."/>
            <person name="Zhang K."/>
            <person name="Liang L."/>
        </authorList>
    </citation>
    <scope>NUCLEOTIDE SEQUENCE</scope>
    <source>
        <strain evidence="8">YMF1.00683</strain>
    </source>
</reference>
<dbReference type="SUPFAM" id="SSF57850">
    <property type="entry name" value="RING/U-box"/>
    <property type="match status" value="1"/>
</dbReference>
<dbReference type="GO" id="GO:0008270">
    <property type="term" value="F:zinc ion binding"/>
    <property type="evidence" value="ECO:0007669"/>
    <property type="project" value="UniProtKB-KW"/>
</dbReference>
<keyword evidence="9" id="KW-1185">Reference proteome</keyword>
<organism evidence="8 9">
    <name type="scientific">Purpureocillium lavendulum</name>
    <dbReference type="NCBI Taxonomy" id="1247861"/>
    <lineage>
        <taxon>Eukaryota</taxon>
        <taxon>Fungi</taxon>
        <taxon>Dikarya</taxon>
        <taxon>Ascomycota</taxon>
        <taxon>Pezizomycotina</taxon>
        <taxon>Sordariomycetes</taxon>
        <taxon>Hypocreomycetidae</taxon>
        <taxon>Hypocreales</taxon>
        <taxon>Ophiocordycipitaceae</taxon>
        <taxon>Purpureocillium</taxon>
    </lineage>
</organism>
<feature type="region of interest" description="Disordered" evidence="5">
    <location>
        <begin position="1"/>
        <end position="64"/>
    </location>
</feature>
<dbReference type="InterPro" id="IPR017907">
    <property type="entry name" value="Znf_RING_CS"/>
</dbReference>
<dbReference type="PANTHER" id="PTHR10131">
    <property type="entry name" value="TNF RECEPTOR ASSOCIATED FACTOR"/>
    <property type="match status" value="1"/>
</dbReference>
<dbReference type="InterPro" id="IPR001841">
    <property type="entry name" value="Znf_RING"/>
</dbReference>
<dbReference type="Pfam" id="PF02176">
    <property type="entry name" value="zf-TRAF"/>
    <property type="match status" value="1"/>
</dbReference>
<evidence type="ECO:0000259" key="7">
    <source>
        <dbReference type="PROSITE" id="PS50145"/>
    </source>
</evidence>
<feature type="region of interest" description="Disordered" evidence="5">
    <location>
        <begin position="127"/>
        <end position="149"/>
    </location>
</feature>
<evidence type="ECO:0000256" key="3">
    <source>
        <dbReference type="ARBA" id="ARBA00022833"/>
    </source>
</evidence>
<dbReference type="Gene3D" id="3.30.40.10">
    <property type="entry name" value="Zinc/RING finger domain, C3HC4 (zinc finger)"/>
    <property type="match status" value="3"/>
</dbReference>
<dbReference type="InterPro" id="IPR018957">
    <property type="entry name" value="Znf_C3HC4_RING-type"/>
</dbReference>
<dbReference type="Proteomes" id="UP001163105">
    <property type="component" value="Unassembled WGS sequence"/>
</dbReference>
<gene>
    <name evidence="8" type="primary">TRAF6</name>
    <name evidence="8" type="ORF">O9K51_07381</name>
</gene>
<dbReference type="SMART" id="SM00184">
    <property type="entry name" value="RING"/>
    <property type="match status" value="1"/>
</dbReference>
<feature type="zinc finger region" description="TRAF-type" evidence="4">
    <location>
        <begin position="315"/>
        <end position="361"/>
    </location>
</feature>
<proteinExistence type="predicted"/>
<accession>A0AB34FJW6</accession>
<dbReference type="PROSITE" id="PS00518">
    <property type="entry name" value="ZF_RING_1"/>
    <property type="match status" value="1"/>
</dbReference>
<dbReference type="Pfam" id="PF00097">
    <property type="entry name" value="zf-C3HC4"/>
    <property type="match status" value="1"/>
</dbReference>
<feature type="domain" description="RING-type" evidence="6">
    <location>
        <begin position="178"/>
        <end position="219"/>
    </location>
</feature>
<dbReference type="SUPFAM" id="SSF49599">
    <property type="entry name" value="TRAF domain-like"/>
    <property type="match status" value="1"/>
</dbReference>
<dbReference type="PROSITE" id="PS50089">
    <property type="entry name" value="ZF_RING_2"/>
    <property type="match status" value="1"/>
</dbReference>
<feature type="compositionally biased region" description="Basic and acidic residues" evidence="5">
    <location>
        <begin position="533"/>
        <end position="548"/>
    </location>
</feature>
<evidence type="ECO:0000313" key="8">
    <source>
        <dbReference type="EMBL" id="KAJ6439495.1"/>
    </source>
</evidence>
<evidence type="ECO:0000256" key="5">
    <source>
        <dbReference type="SAM" id="MobiDB-lite"/>
    </source>
</evidence>
<feature type="domain" description="TRAF-type" evidence="7">
    <location>
        <begin position="315"/>
        <end position="361"/>
    </location>
</feature>
<dbReference type="EMBL" id="JAQHRD010000006">
    <property type="protein sequence ID" value="KAJ6439495.1"/>
    <property type="molecule type" value="Genomic_DNA"/>
</dbReference>
<dbReference type="PROSITE" id="PS50145">
    <property type="entry name" value="ZF_TRAF"/>
    <property type="match status" value="1"/>
</dbReference>
<evidence type="ECO:0000256" key="1">
    <source>
        <dbReference type="ARBA" id="ARBA00022723"/>
    </source>
</evidence>
<dbReference type="InterPro" id="IPR001293">
    <property type="entry name" value="Znf_TRAF"/>
</dbReference>
<keyword evidence="2 4" id="KW-0863">Zinc-finger</keyword>
<evidence type="ECO:0000259" key="6">
    <source>
        <dbReference type="PROSITE" id="PS50089"/>
    </source>
</evidence>